<feature type="domain" description="Ketoreductase" evidence="3">
    <location>
        <begin position="9"/>
        <end position="193"/>
    </location>
</feature>
<dbReference type="PANTHER" id="PTHR42760">
    <property type="entry name" value="SHORT-CHAIN DEHYDROGENASES/REDUCTASES FAMILY MEMBER"/>
    <property type="match status" value="1"/>
</dbReference>
<dbReference type="Proteomes" id="UP000076661">
    <property type="component" value="Unassembled WGS sequence"/>
</dbReference>
<dbReference type="PROSITE" id="PS00061">
    <property type="entry name" value="ADH_SHORT"/>
    <property type="match status" value="1"/>
</dbReference>
<comment type="similarity">
    <text evidence="1">Belongs to the short-chain dehydrogenases/reductases (SDR) family.</text>
</comment>
<dbReference type="RefSeq" id="WP_063381740.1">
    <property type="nucleotide sequence ID" value="NZ_AUXX01000026.1"/>
</dbReference>
<accession>A0A162BNC2</accession>
<dbReference type="SMART" id="SM00822">
    <property type="entry name" value="PKS_KR"/>
    <property type="match status" value="1"/>
</dbReference>
<dbReference type="InterPro" id="IPR057326">
    <property type="entry name" value="KR_dom"/>
</dbReference>
<dbReference type="SUPFAM" id="SSF51735">
    <property type="entry name" value="NAD(P)-binding Rossmann-fold domains"/>
    <property type="match status" value="1"/>
</dbReference>
<name>A0A162BNC2_9GAMM</name>
<dbReference type="PRINTS" id="PR00080">
    <property type="entry name" value="SDRFAMILY"/>
</dbReference>
<keyword evidence="2" id="KW-0560">Oxidoreductase</keyword>
<organism evidence="4 5">
    <name type="scientific">Pseudoalteromonas luteoviolacea S4060-1</name>
    <dbReference type="NCBI Taxonomy" id="1365257"/>
    <lineage>
        <taxon>Bacteria</taxon>
        <taxon>Pseudomonadati</taxon>
        <taxon>Pseudomonadota</taxon>
        <taxon>Gammaproteobacteria</taxon>
        <taxon>Alteromonadales</taxon>
        <taxon>Pseudoalteromonadaceae</taxon>
        <taxon>Pseudoalteromonas</taxon>
    </lineage>
</organism>
<dbReference type="EMBL" id="AUXX01000026">
    <property type="protein sequence ID" value="KZN64654.1"/>
    <property type="molecule type" value="Genomic_DNA"/>
</dbReference>
<evidence type="ECO:0000256" key="2">
    <source>
        <dbReference type="ARBA" id="ARBA00023002"/>
    </source>
</evidence>
<dbReference type="GO" id="GO:0016616">
    <property type="term" value="F:oxidoreductase activity, acting on the CH-OH group of donors, NAD or NADP as acceptor"/>
    <property type="evidence" value="ECO:0007669"/>
    <property type="project" value="TreeGrafter"/>
</dbReference>
<dbReference type="Gene3D" id="3.40.50.720">
    <property type="entry name" value="NAD(P)-binding Rossmann-like Domain"/>
    <property type="match status" value="1"/>
</dbReference>
<sequence length="254" mass="27179">MKLFDLDNKAVIVTGGNRGIGFALAKGLHQFGAQVIIAARDHTRSQQACDAISLEGERVLAVKCDVTCTKSVARAFEQAQDWAGGLYGCIANAGVRGAGCALDEVEATAWRAAFNANLEGTMNTFQAAIKPLKAHGEGRLIAISSLAALHGNALFTDYSSAKAGIEGLCRALAIELAPHKINVNCIMPGWVDTEMNTDVKQDKRQFESIKRLRVPLKRWASAEEMVGAVVYLMSDAGSYHTGDTLRIDGGYHIG</sequence>
<evidence type="ECO:0000256" key="1">
    <source>
        <dbReference type="ARBA" id="ARBA00006484"/>
    </source>
</evidence>
<proteinExistence type="inferred from homology"/>
<dbReference type="InterPro" id="IPR002347">
    <property type="entry name" value="SDR_fam"/>
</dbReference>
<dbReference type="AlphaFoldDB" id="A0A162BNC2"/>
<dbReference type="PATRIC" id="fig|1365257.3.peg.3191"/>
<dbReference type="InterPro" id="IPR036291">
    <property type="entry name" value="NAD(P)-bd_dom_sf"/>
</dbReference>
<gene>
    <name evidence="4" type="ORF">N478_21910</name>
</gene>
<evidence type="ECO:0000259" key="3">
    <source>
        <dbReference type="SMART" id="SM00822"/>
    </source>
</evidence>
<comment type="caution">
    <text evidence="4">The sequence shown here is derived from an EMBL/GenBank/DDBJ whole genome shotgun (WGS) entry which is preliminary data.</text>
</comment>
<dbReference type="PRINTS" id="PR00081">
    <property type="entry name" value="GDHRDH"/>
</dbReference>
<protein>
    <recommendedName>
        <fullName evidence="3">Ketoreductase domain-containing protein</fullName>
    </recommendedName>
</protein>
<reference evidence="4 5" key="1">
    <citation type="submission" date="2013-07" db="EMBL/GenBank/DDBJ databases">
        <title>Comparative Genomic and Metabolomic Analysis of Twelve Strains of Pseudoalteromonas luteoviolacea.</title>
        <authorList>
            <person name="Vynne N.G."/>
            <person name="Mansson M."/>
            <person name="Gram L."/>
        </authorList>
    </citation>
    <scope>NUCLEOTIDE SEQUENCE [LARGE SCALE GENOMIC DNA]</scope>
    <source>
        <strain evidence="4 5">S4060-1</strain>
    </source>
</reference>
<dbReference type="Pfam" id="PF13561">
    <property type="entry name" value="adh_short_C2"/>
    <property type="match status" value="1"/>
</dbReference>
<dbReference type="InterPro" id="IPR020904">
    <property type="entry name" value="Sc_DH/Rdtase_CS"/>
</dbReference>
<dbReference type="FunFam" id="3.40.50.720:FF:000084">
    <property type="entry name" value="Short-chain dehydrogenase reductase"/>
    <property type="match status" value="1"/>
</dbReference>
<dbReference type="CDD" id="cd05233">
    <property type="entry name" value="SDR_c"/>
    <property type="match status" value="1"/>
</dbReference>
<evidence type="ECO:0000313" key="4">
    <source>
        <dbReference type="EMBL" id="KZN64654.1"/>
    </source>
</evidence>
<dbReference type="PANTHER" id="PTHR42760:SF133">
    <property type="entry name" value="3-OXOACYL-[ACYL-CARRIER-PROTEIN] REDUCTASE"/>
    <property type="match status" value="1"/>
</dbReference>
<evidence type="ECO:0000313" key="5">
    <source>
        <dbReference type="Proteomes" id="UP000076661"/>
    </source>
</evidence>